<dbReference type="RefSeq" id="WP_137449176.1">
    <property type="nucleotide sequence ID" value="NZ_SZZH01000001.1"/>
</dbReference>
<dbReference type="InterPro" id="IPR010090">
    <property type="entry name" value="Phage_tape_meas"/>
</dbReference>
<evidence type="ECO:0000313" key="4">
    <source>
        <dbReference type="Proteomes" id="UP000306985"/>
    </source>
</evidence>
<proteinExistence type="predicted"/>
<feature type="transmembrane region" description="Helical" evidence="1">
    <location>
        <begin position="389"/>
        <end position="415"/>
    </location>
</feature>
<reference evidence="3 4" key="1">
    <citation type="submission" date="2019-05" db="EMBL/GenBank/DDBJ databases">
        <title>Nakamurella sp. N5BH11, whole genome shotgun sequence.</title>
        <authorList>
            <person name="Tuo L."/>
        </authorList>
    </citation>
    <scope>NUCLEOTIDE SEQUENCE [LARGE SCALE GENOMIC DNA]</scope>
    <source>
        <strain evidence="3 4">N5BH11</strain>
    </source>
</reference>
<dbReference type="EMBL" id="SZZH01000001">
    <property type="protein sequence ID" value="TKV61871.1"/>
    <property type="molecule type" value="Genomic_DNA"/>
</dbReference>
<keyword evidence="1" id="KW-0812">Transmembrane</keyword>
<feature type="transmembrane region" description="Helical" evidence="1">
    <location>
        <begin position="363"/>
        <end position="383"/>
    </location>
</feature>
<keyword evidence="4" id="KW-1185">Reference proteome</keyword>
<dbReference type="NCBIfam" id="TIGR01760">
    <property type="entry name" value="tape_meas_TP901"/>
    <property type="match status" value="1"/>
</dbReference>
<comment type="caution">
    <text evidence="3">The sequence shown here is derived from an EMBL/GenBank/DDBJ whole genome shotgun (WGS) entry which is preliminary data.</text>
</comment>
<feature type="transmembrane region" description="Helical" evidence="1">
    <location>
        <begin position="427"/>
        <end position="447"/>
    </location>
</feature>
<protein>
    <submittedName>
        <fullName evidence="3">Phage tail tape measure protein</fullName>
    </submittedName>
</protein>
<accession>A0A4U6QN48</accession>
<dbReference type="Proteomes" id="UP000306985">
    <property type="component" value="Unassembled WGS sequence"/>
</dbReference>
<dbReference type="OrthoDB" id="3765294at2"/>
<evidence type="ECO:0000259" key="2">
    <source>
        <dbReference type="Pfam" id="PF10145"/>
    </source>
</evidence>
<feature type="transmembrane region" description="Helical" evidence="1">
    <location>
        <begin position="39"/>
        <end position="60"/>
    </location>
</feature>
<evidence type="ECO:0000313" key="3">
    <source>
        <dbReference type="EMBL" id="TKV61871.1"/>
    </source>
</evidence>
<keyword evidence="1" id="KW-1133">Transmembrane helix</keyword>
<dbReference type="Pfam" id="PF10145">
    <property type="entry name" value="PhageMin_Tail"/>
    <property type="match status" value="1"/>
</dbReference>
<keyword evidence="1" id="KW-0472">Membrane</keyword>
<gene>
    <name evidence="3" type="ORF">FDO65_10125</name>
</gene>
<sequence length="1082" mass="109958">MPFNIGELQGTIGIDDSGVDGGLSSVLDKITGFAGRGGAAAAAAGAAIGAGLAIAIAAAFESDTVTRKIQATLGATEKDAARYGKAAGSLFSKNYGESLDEVGSAISSVVKNIGGMGDVSNDVLESITGQVLSLSKVFDEDLGAVTRSVGQLMKTGLAANAQEALDIVTKGLQSPVNAADDLLDTFDEYSTIFRSIGLDGKDALGVLSQGLQAGARDADVVADSLKEMLLRLQAGDSRKAITDLGLNFEQALGQVSKGGDAAKATFDVIIDRLNAVEDPATRSSIAVGIFGTKAEDMQKAIAGIDIDSAATEFESAYGKINGAAQELDATVGGSLQGSFETLWRSLQGTASAAGEGVAPFIRIAADALSFLFGILQGGIQFVMDLPGPLFAIGAAVAVWASWSTIAAGAVALQAAIVGIGVAARGMLVSLGPIGLLLIGITTAMAFLTDESDRAESALADQKTRFDDLKASLDSATGAITENTRATVLQQAQATGVADTLRNAGISLDLYADAATGNAQAQEELARQITAAQTAALGSDGAFKSLAGVLDGAKVSQEDLATAIRSGDWSTVTSQVSAYADSVARQSGNTGDATSIMDQFTAAMQQAQGPVNQLDGVLLQAGEATDQLKTAQADAATTAGDFGNSAEAAFDRIMALATVSGLSADEIQRMGTEAGLSAPQIDAIKAAADGATAGASPLAQALQDGASASSEFDAALQLLQIGLDTLAGNTISAEQASRAHEATIRAVAAAARDRYDADVAQAEAQAKVNELTAAGTSSGSEYDAATRALTEAQAAAADASDKQADSLDQLADSAQGMTQRAFDGAGGMSNYEAAVVAATGKMTEQRAQFIESAKAAGVGEVAAEQLADAQGLIPGNVRTAYDAIRAKEAADAAGGVAGAVNSIPSSKTSTLNANDLVSGIVRDVTLGIANIPSQKTVTIQVVQQGIAQVQQAINNINPFRENGGVVHAADGRLIGGRGTSTVMDGRGAGLTWAEQATGKEYYISMKSGQETRNRGFASQAVDELGGMAIWPSRGGGGGGGGTQVFDIRLQLDGDVLDRRTFQVVDGRLTEVAREYRREKARTL</sequence>
<evidence type="ECO:0000256" key="1">
    <source>
        <dbReference type="SAM" id="Phobius"/>
    </source>
</evidence>
<name>A0A4U6QN48_9ACTN</name>
<organism evidence="3 4">
    <name type="scientific">Nakamurella flava</name>
    <dbReference type="NCBI Taxonomy" id="2576308"/>
    <lineage>
        <taxon>Bacteria</taxon>
        <taxon>Bacillati</taxon>
        <taxon>Actinomycetota</taxon>
        <taxon>Actinomycetes</taxon>
        <taxon>Nakamurellales</taxon>
        <taxon>Nakamurellaceae</taxon>
        <taxon>Nakamurella</taxon>
    </lineage>
</organism>
<dbReference type="AlphaFoldDB" id="A0A4U6QN48"/>
<feature type="domain" description="Phage tail tape measure protein" evidence="2">
    <location>
        <begin position="92"/>
        <end position="291"/>
    </location>
</feature>